<feature type="transmembrane region" description="Helical" evidence="1">
    <location>
        <begin position="75"/>
        <end position="96"/>
    </location>
</feature>
<evidence type="ECO:0000256" key="1">
    <source>
        <dbReference type="SAM" id="Phobius"/>
    </source>
</evidence>
<name>A0ABZ2F9B6_9MICO</name>
<evidence type="ECO:0000313" key="3">
    <source>
        <dbReference type="Proteomes" id="UP001381003"/>
    </source>
</evidence>
<evidence type="ECO:0000313" key="2">
    <source>
        <dbReference type="EMBL" id="WWF03867.1"/>
    </source>
</evidence>
<proteinExistence type="predicted"/>
<protein>
    <submittedName>
        <fullName evidence="2">Uncharacterized protein</fullName>
    </submittedName>
</protein>
<gene>
    <name evidence="2" type="ORF">N5P18_09090</name>
</gene>
<dbReference type="Proteomes" id="UP001381003">
    <property type="component" value="Chromosome"/>
</dbReference>
<feature type="transmembrane region" description="Helical" evidence="1">
    <location>
        <begin position="108"/>
        <end position="128"/>
    </location>
</feature>
<organism evidence="2 3">
    <name type="scientific">Janibacter terrae</name>
    <dbReference type="NCBI Taxonomy" id="103817"/>
    <lineage>
        <taxon>Bacteria</taxon>
        <taxon>Bacillati</taxon>
        <taxon>Actinomycetota</taxon>
        <taxon>Actinomycetes</taxon>
        <taxon>Micrococcales</taxon>
        <taxon>Intrasporangiaceae</taxon>
        <taxon>Janibacter</taxon>
    </lineage>
</organism>
<keyword evidence="1" id="KW-0812">Transmembrane</keyword>
<reference evidence="2 3" key="1">
    <citation type="submission" date="2022-09" db="EMBL/GenBank/DDBJ databases">
        <title>Complete genome sequence of Janibacter terrae strain COS04-44, PCL-degrading bacteria isolated from oil spilled coast.</title>
        <authorList>
            <person name="Park H."/>
            <person name="Kim J.Y."/>
            <person name="An S.H."/>
            <person name="Lee C.M."/>
            <person name="Weon H.-Y."/>
        </authorList>
    </citation>
    <scope>NUCLEOTIDE SEQUENCE [LARGE SCALE GENOMIC DNA]</scope>
    <source>
        <strain evidence="2 3">COS04-44</strain>
    </source>
</reference>
<keyword evidence="1" id="KW-0472">Membrane</keyword>
<feature type="transmembrane region" description="Helical" evidence="1">
    <location>
        <begin position="167"/>
        <end position="189"/>
    </location>
</feature>
<sequence length="203" mass="20880">MPPLTRAWLRSLAAGAALGVAAWSVNITTTAQLDGSDRLLWAVRTCISVLVNAGVVWAGLGVLAGWLVRRPGHAVLAAVAASELALVVHYAIGSVTGTMPWASWGDNISWFVAAIVLTGPLGLVGAAARRTDLRGLLARLVVPAGAITEPFVTGLIAPTFANGPADWWARTVAGTVLLAVGLVGAGLVLRRRPSRGLRATEGA</sequence>
<dbReference type="EMBL" id="CP104874">
    <property type="protein sequence ID" value="WWF03867.1"/>
    <property type="molecule type" value="Genomic_DNA"/>
</dbReference>
<dbReference type="RefSeq" id="WP_338537481.1">
    <property type="nucleotide sequence ID" value="NZ_CP104874.1"/>
</dbReference>
<accession>A0ABZ2F9B6</accession>
<feature type="transmembrane region" description="Helical" evidence="1">
    <location>
        <begin position="41"/>
        <end position="68"/>
    </location>
</feature>
<keyword evidence="1" id="KW-1133">Transmembrane helix</keyword>
<keyword evidence="3" id="KW-1185">Reference proteome</keyword>
<feature type="transmembrane region" description="Helical" evidence="1">
    <location>
        <begin position="140"/>
        <end position="161"/>
    </location>
</feature>